<dbReference type="EMBL" id="JACBKZ010000013">
    <property type="protein sequence ID" value="KAF5934734.1"/>
    <property type="molecule type" value="Genomic_DNA"/>
</dbReference>
<reference evidence="3" key="1">
    <citation type="journal article" date="2020" name="Nat. Commun.">
        <title>Genome assembly of wild tea tree DASZ reveals pedigree and selection history of tea varieties.</title>
        <authorList>
            <person name="Zhang W."/>
            <person name="Zhang Y."/>
            <person name="Qiu H."/>
            <person name="Guo Y."/>
            <person name="Wan H."/>
            <person name="Zhang X."/>
            <person name="Scossa F."/>
            <person name="Alseekh S."/>
            <person name="Zhang Q."/>
            <person name="Wang P."/>
            <person name="Xu L."/>
            <person name="Schmidt M.H."/>
            <person name="Jia X."/>
            <person name="Li D."/>
            <person name="Zhu A."/>
            <person name="Guo F."/>
            <person name="Chen W."/>
            <person name="Ni D."/>
            <person name="Usadel B."/>
            <person name="Fernie A.R."/>
            <person name="Wen W."/>
        </authorList>
    </citation>
    <scope>NUCLEOTIDE SEQUENCE [LARGE SCALE GENOMIC DNA]</scope>
    <source>
        <strain evidence="3">cv. G240</strain>
    </source>
</reference>
<evidence type="ECO:0000313" key="2">
    <source>
        <dbReference type="EMBL" id="KAF5934734.1"/>
    </source>
</evidence>
<feature type="compositionally biased region" description="Basic residues" evidence="1">
    <location>
        <begin position="7"/>
        <end position="16"/>
    </location>
</feature>
<feature type="region of interest" description="Disordered" evidence="1">
    <location>
        <begin position="1"/>
        <end position="32"/>
    </location>
</feature>
<evidence type="ECO:0000256" key="1">
    <source>
        <dbReference type="SAM" id="MobiDB-lite"/>
    </source>
</evidence>
<protein>
    <submittedName>
        <fullName evidence="2">Uncharacterized protein</fullName>
    </submittedName>
</protein>
<reference evidence="2 3" key="2">
    <citation type="submission" date="2020-07" db="EMBL/GenBank/DDBJ databases">
        <title>Genome assembly of wild tea tree DASZ reveals pedigree and selection history of tea varieties.</title>
        <authorList>
            <person name="Zhang W."/>
        </authorList>
    </citation>
    <scope>NUCLEOTIDE SEQUENCE [LARGE SCALE GENOMIC DNA]</scope>
    <source>
        <strain evidence="3">cv. G240</strain>
        <tissue evidence="2">Leaf</tissue>
    </source>
</reference>
<feature type="compositionally biased region" description="Basic and acidic residues" evidence="1">
    <location>
        <begin position="17"/>
        <end position="28"/>
    </location>
</feature>
<comment type="caution">
    <text evidence="2">The sequence shown here is derived from an EMBL/GenBank/DDBJ whole genome shotgun (WGS) entry which is preliminary data.</text>
</comment>
<accession>A0A7J7G5W4</accession>
<name>A0A7J7G5W4_CAMSI</name>
<dbReference type="Proteomes" id="UP000593564">
    <property type="component" value="Unassembled WGS sequence"/>
</dbReference>
<gene>
    <name evidence="2" type="ORF">HYC85_025863</name>
</gene>
<dbReference type="AlphaFoldDB" id="A0A7J7G5W4"/>
<proteinExistence type="predicted"/>
<organism evidence="2 3">
    <name type="scientific">Camellia sinensis</name>
    <name type="common">Tea plant</name>
    <name type="synonym">Thea sinensis</name>
    <dbReference type="NCBI Taxonomy" id="4442"/>
    <lineage>
        <taxon>Eukaryota</taxon>
        <taxon>Viridiplantae</taxon>
        <taxon>Streptophyta</taxon>
        <taxon>Embryophyta</taxon>
        <taxon>Tracheophyta</taxon>
        <taxon>Spermatophyta</taxon>
        <taxon>Magnoliopsida</taxon>
        <taxon>eudicotyledons</taxon>
        <taxon>Gunneridae</taxon>
        <taxon>Pentapetalae</taxon>
        <taxon>asterids</taxon>
        <taxon>Ericales</taxon>
        <taxon>Theaceae</taxon>
        <taxon>Camellia</taxon>
    </lineage>
</organism>
<sequence length="182" mass="19150">MKERKEGRKCHNKRRLQKEDRRGDESQKDSLSATNLIESITLDCYSGIRKTEPEKHVERSRRSTLALAVRTLVEVVGGVLSGDHTDLEDQIIAAGFDSGDGPPLEESPNPNTVYVGDAAGDDLAGDVLGVGGEVVVRREGDLAVVAEVDDEVAGGGVDGVADDVGGEEADGEAVVGELRVGG</sequence>
<keyword evidence="3" id="KW-1185">Reference proteome</keyword>
<evidence type="ECO:0000313" key="3">
    <source>
        <dbReference type="Proteomes" id="UP000593564"/>
    </source>
</evidence>